<comment type="subcellular location">
    <subcellularLocation>
        <location evidence="1">Cell membrane</location>
        <topology evidence="1">Multi-pass membrane protein</topology>
    </subcellularLocation>
</comment>
<evidence type="ECO:0000256" key="6">
    <source>
        <dbReference type="SAM" id="Phobius"/>
    </source>
</evidence>
<comment type="caution">
    <text evidence="8">The sequence shown here is derived from an EMBL/GenBank/DDBJ whole genome shotgun (WGS) entry which is preliminary data.</text>
</comment>
<dbReference type="EMBL" id="VDFM01000013">
    <property type="protein sequence ID" value="MQS53236.1"/>
    <property type="molecule type" value="Genomic_DNA"/>
</dbReference>
<evidence type="ECO:0000256" key="1">
    <source>
        <dbReference type="ARBA" id="ARBA00004651"/>
    </source>
</evidence>
<feature type="transmembrane region" description="Helical" evidence="6">
    <location>
        <begin position="222"/>
        <end position="246"/>
    </location>
</feature>
<dbReference type="PANTHER" id="PTHR30294:SF29">
    <property type="entry name" value="MULTIDRUG ABC TRANSPORTER PERMEASE YBHS-RELATED"/>
    <property type="match status" value="1"/>
</dbReference>
<proteinExistence type="predicted"/>
<evidence type="ECO:0000256" key="3">
    <source>
        <dbReference type="ARBA" id="ARBA00022692"/>
    </source>
</evidence>
<feature type="domain" description="ABC-2 type transporter transmembrane" evidence="7">
    <location>
        <begin position="19"/>
        <end position="375"/>
    </location>
</feature>
<organism evidence="8 9">
    <name type="scientific">Companilactobacillus mishanensis</name>
    <dbReference type="NCBI Taxonomy" id="2486008"/>
    <lineage>
        <taxon>Bacteria</taxon>
        <taxon>Bacillati</taxon>
        <taxon>Bacillota</taxon>
        <taxon>Bacilli</taxon>
        <taxon>Lactobacillales</taxon>
        <taxon>Lactobacillaceae</taxon>
        <taxon>Companilactobacillus</taxon>
    </lineage>
</organism>
<keyword evidence="2" id="KW-1003">Cell membrane</keyword>
<dbReference type="RefSeq" id="WP_153383738.1">
    <property type="nucleotide sequence ID" value="NZ_VDFM01000013.1"/>
</dbReference>
<evidence type="ECO:0000313" key="8">
    <source>
        <dbReference type="EMBL" id="MQS53236.1"/>
    </source>
</evidence>
<feature type="transmembrane region" description="Helical" evidence="6">
    <location>
        <begin position="20"/>
        <end position="41"/>
    </location>
</feature>
<sequence length="407" mass="44948">MNKMWIVTAQTYLRQVKSWSFILLILTPFIFGGIGMGIGSISANSADQEDRIAVVSSEASLREGYIKQNKDDVAKKYTTVDASKKALKSKDIAGYLVLSNSAKQVKAIFHGNDDLDSGTKSRVQIYLSQVQQQFNLQNAKLTGAQATALQIQPQFKQDIQKNVGKQNIAMLISFWVMVVMVYIILITYSSITAQEIASEKGTKIMEIIFSSTSAVKYFVGKILGVLLVIVTQILVYVLGGWIVLNYAKNASLTKDFFADNQTMINSVIHNLFGVNMLFLLLGVVLFTILSALSGALVSKAEDASKAAQPSIMLAMLTFFSTFPFQNNPESIFAKILSYVPFFSSYFMPLRVINHAANPLEIGLSLLILLATIGLMGYYIGRMYKGLMLQTDTHGFWSSLKSGLAYNK</sequence>
<keyword evidence="4 6" id="KW-1133">Transmembrane helix</keyword>
<dbReference type="InterPro" id="IPR013525">
    <property type="entry name" value="ABC2_TM"/>
</dbReference>
<evidence type="ECO:0000256" key="5">
    <source>
        <dbReference type="ARBA" id="ARBA00023136"/>
    </source>
</evidence>
<keyword evidence="3 6" id="KW-0812">Transmembrane</keyword>
<dbReference type="PANTHER" id="PTHR30294">
    <property type="entry name" value="MEMBRANE COMPONENT OF ABC TRANSPORTER YHHJ-RELATED"/>
    <property type="match status" value="1"/>
</dbReference>
<evidence type="ECO:0000313" key="9">
    <source>
        <dbReference type="Proteomes" id="UP000380386"/>
    </source>
</evidence>
<dbReference type="GO" id="GO:0005886">
    <property type="term" value="C:plasma membrane"/>
    <property type="evidence" value="ECO:0007669"/>
    <property type="project" value="UniProtKB-SubCell"/>
</dbReference>
<gene>
    <name evidence="8" type="ORF">FHL02_09400</name>
</gene>
<dbReference type="Proteomes" id="UP000380386">
    <property type="component" value="Unassembled WGS sequence"/>
</dbReference>
<dbReference type="GO" id="GO:0140359">
    <property type="term" value="F:ABC-type transporter activity"/>
    <property type="evidence" value="ECO:0007669"/>
    <property type="project" value="InterPro"/>
</dbReference>
<protein>
    <submittedName>
        <fullName evidence="8">ABC transporter permease</fullName>
    </submittedName>
</protein>
<name>A0A5P0ZJE2_9LACO</name>
<evidence type="ECO:0000259" key="7">
    <source>
        <dbReference type="Pfam" id="PF12698"/>
    </source>
</evidence>
<feature type="transmembrane region" description="Helical" evidence="6">
    <location>
        <begin position="331"/>
        <end position="349"/>
    </location>
</feature>
<dbReference type="Pfam" id="PF12698">
    <property type="entry name" value="ABC2_membrane_3"/>
    <property type="match status" value="1"/>
</dbReference>
<evidence type="ECO:0000256" key="4">
    <source>
        <dbReference type="ARBA" id="ARBA00022989"/>
    </source>
</evidence>
<dbReference type="OrthoDB" id="9768837at2"/>
<reference evidence="8 9" key="1">
    <citation type="journal article" date="2019" name="Syst. Appl. Microbiol.">
        <title>Polyphasic characterization of two novel Lactobacillus spp. isolated from blown salami packages: Description of Lactobacillus halodurans sp. nov. and Lactobacillus salsicarnum sp. nov.</title>
        <authorList>
            <person name="Schuster J.A."/>
            <person name="Klingl A."/>
            <person name="Vogel R.F."/>
            <person name="Ehrmann M.A."/>
        </authorList>
    </citation>
    <scope>NUCLEOTIDE SEQUENCE [LARGE SCALE GENOMIC DNA]</scope>
    <source>
        <strain evidence="8 9">TMW 1.2118</strain>
    </source>
</reference>
<dbReference type="InterPro" id="IPR051449">
    <property type="entry name" value="ABC-2_transporter_component"/>
</dbReference>
<feature type="transmembrane region" description="Helical" evidence="6">
    <location>
        <begin position="306"/>
        <end position="324"/>
    </location>
</feature>
<accession>A0A5P0ZJE2</accession>
<evidence type="ECO:0000256" key="2">
    <source>
        <dbReference type="ARBA" id="ARBA00022475"/>
    </source>
</evidence>
<dbReference type="AlphaFoldDB" id="A0A5P0ZJE2"/>
<keyword evidence="5 6" id="KW-0472">Membrane</keyword>
<feature type="transmembrane region" description="Helical" evidence="6">
    <location>
        <begin position="361"/>
        <end position="379"/>
    </location>
</feature>
<feature type="transmembrane region" description="Helical" evidence="6">
    <location>
        <begin position="267"/>
        <end position="294"/>
    </location>
</feature>
<feature type="transmembrane region" description="Helical" evidence="6">
    <location>
        <begin position="168"/>
        <end position="191"/>
    </location>
</feature>